<protein>
    <submittedName>
        <fullName evidence="6">Uncharacterized protein</fullName>
    </submittedName>
</protein>
<dbReference type="Proteomes" id="UP001291623">
    <property type="component" value="Unassembled WGS sequence"/>
</dbReference>
<evidence type="ECO:0000256" key="3">
    <source>
        <dbReference type="ARBA" id="ARBA00022900"/>
    </source>
</evidence>
<evidence type="ECO:0000256" key="4">
    <source>
        <dbReference type="ARBA" id="ARBA00023157"/>
    </source>
</evidence>
<dbReference type="Pfam" id="PF02428">
    <property type="entry name" value="Prot_inhib_II"/>
    <property type="match status" value="3"/>
</dbReference>
<dbReference type="AlphaFoldDB" id="A0AAE1VGE6"/>
<reference evidence="6" key="1">
    <citation type="submission" date="2023-12" db="EMBL/GenBank/DDBJ databases">
        <title>Genome assembly of Anisodus tanguticus.</title>
        <authorList>
            <person name="Wang Y.-J."/>
        </authorList>
    </citation>
    <scope>NUCLEOTIDE SEQUENCE</scope>
    <source>
        <strain evidence="6">KB-2021</strain>
        <tissue evidence="6">Leaf</tissue>
    </source>
</reference>
<keyword evidence="3" id="KW-0722">Serine protease inhibitor</keyword>
<evidence type="ECO:0000256" key="2">
    <source>
        <dbReference type="ARBA" id="ARBA00022690"/>
    </source>
</evidence>
<accession>A0AAE1VGE6</accession>
<dbReference type="PANTHER" id="PTHR33832">
    <property type="entry name" value="SERINE-TYPE ENDOPEPTIDASE INHIBITOR"/>
    <property type="match status" value="1"/>
</dbReference>
<dbReference type="SUPFAM" id="SSF100897">
    <property type="entry name" value="Plant proteinase inhibitors"/>
    <property type="match status" value="2"/>
</dbReference>
<dbReference type="InterPro" id="IPR003465">
    <property type="entry name" value="Prot_inh_I20"/>
</dbReference>
<feature type="signal peptide" evidence="5">
    <location>
        <begin position="1"/>
        <end position="24"/>
    </location>
</feature>
<evidence type="ECO:0000256" key="1">
    <source>
        <dbReference type="ARBA" id="ARBA00007766"/>
    </source>
</evidence>
<evidence type="ECO:0000313" key="7">
    <source>
        <dbReference type="Proteomes" id="UP001291623"/>
    </source>
</evidence>
<keyword evidence="5" id="KW-0732">Signal</keyword>
<comment type="similarity">
    <text evidence="1">Belongs to the protease inhibitor I20 (potato type II proteinase inhibitor) family.</text>
</comment>
<evidence type="ECO:0000256" key="5">
    <source>
        <dbReference type="SAM" id="SignalP"/>
    </source>
</evidence>
<comment type="caution">
    <text evidence="6">The sequence shown here is derived from an EMBL/GenBank/DDBJ whole genome shotgun (WGS) entry which is preliminary data.</text>
</comment>
<dbReference type="EMBL" id="JAVYJV010000009">
    <property type="protein sequence ID" value="KAK4362636.1"/>
    <property type="molecule type" value="Genomic_DNA"/>
</dbReference>
<keyword evidence="4" id="KW-1015">Disulfide bond</keyword>
<dbReference type="Gene3D" id="3.30.60.30">
    <property type="match status" value="3"/>
</dbReference>
<sequence>MTVHKEVSFLAYLLVLGMFILVSATDHDGHKKCTRECGNFTYGVCPRSEGSPKNPICTNCCSGYKGCRYYSADGHFICEGKSDPRKPNVCPRNCDPKIAYSKCPLPEGQMIIKPTGCTTCCTGYKGCYYFDKDGKFACEGESIEPKACTPKCDPKVAYMICPSSKSTKLTKICANCCTAKEGCKLYGHDGSLLCTGDIKNH</sequence>
<proteinExistence type="inferred from homology"/>
<evidence type="ECO:0000313" key="6">
    <source>
        <dbReference type="EMBL" id="KAK4362636.1"/>
    </source>
</evidence>
<dbReference type="PANTHER" id="PTHR33832:SF17">
    <property type="entry name" value="PROTEINASE INHIBITOR TYPE-2"/>
    <property type="match status" value="1"/>
</dbReference>
<keyword evidence="7" id="KW-1185">Reference proteome</keyword>
<feature type="chain" id="PRO_5042136674" evidence="5">
    <location>
        <begin position="25"/>
        <end position="201"/>
    </location>
</feature>
<keyword evidence="2" id="KW-0646">Protease inhibitor</keyword>
<dbReference type="InterPro" id="IPR051391">
    <property type="entry name" value="Protease_inhibitor_I20"/>
</dbReference>
<dbReference type="GO" id="GO:0004867">
    <property type="term" value="F:serine-type endopeptidase inhibitor activity"/>
    <property type="evidence" value="ECO:0007669"/>
    <property type="project" value="UniProtKB-KW"/>
</dbReference>
<name>A0AAE1VGE6_9SOLA</name>
<gene>
    <name evidence="6" type="ORF">RND71_017877</name>
</gene>
<organism evidence="6 7">
    <name type="scientific">Anisodus tanguticus</name>
    <dbReference type="NCBI Taxonomy" id="243964"/>
    <lineage>
        <taxon>Eukaryota</taxon>
        <taxon>Viridiplantae</taxon>
        <taxon>Streptophyta</taxon>
        <taxon>Embryophyta</taxon>
        <taxon>Tracheophyta</taxon>
        <taxon>Spermatophyta</taxon>
        <taxon>Magnoliopsida</taxon>
        <taxon>eudicotyledons</taxon>
        <taxon>Gunneridae</taxon>
        <taxon>Pentapetalae</taxon>
        <taxon>asterids</taxon>
        <taxon>lamiids</taxon>
        <taxon>Solanales</taxon>
        <taxon>Solanaceae</taxon>
        <taxon>Solanoideae</taxon>
        <taxon>Hyoscyameae</taxon>
        <taxon>Anisodus</taxon>
    </lineage>
</organism>